<reference evidence="2 3" key="1">
    <citation type="journal article" date="2012" name="Genome Biol.">
        <title>Genome and low-iron response of an oceanic diatom adapted to chronic iron limitation.</title>
        <authorList>
            <person name="Lommer M."/>
            <person name="Specht M."/>
            <person name="Roy A.S."/>
            <person name="Kraemer L."/>
            <person name="Andreson R."/>
            <person name="Gutowska M.A."/>
            <person name="Wolf J."/>
            <person name="Bergner S.V."/>
            <person name="Schilhabel M.B."/>
            <person name="Klostermeier U.C."/>
            <person name="Beiko R.G."/>
            <person name="Rosenstiel P."/>
            <person name="Hippler M."/>
            <person name="Laroche J."/>
        </authorList>
    </citation>
    <scope>NUCLEOTIDE SEQUENCE [LARGE SCALE GENOMIC DNA]</scope>
    <source>
        <strain evidence="2 3">CCMP1005</strain>
    </source>
</reference>
<dbReference type="EMBL" id="AGNL01016319">
    <property type="protein sequence ID" value="EJK65138.1"/>
    <property type="molecule type" value="Genomic_DNA"/>
</dbReference>
<keyword evidence="3" id="KW-1185">Reference proteome</keyword>
<comment type="caution">
    <text evidence="2">The sequence shown here is derived from an EMBL/GenBank/DDBJ whole genome shotgun (WGS) entry which is preliminary data.</text>
</comment>
<evidence type="ECO:0000313" key="2">
    <source>
        <dbReference type="EMBL" id="EJK65138.1"/>
    </source>
</evidence>
<evidence type="ECO:0000256" key="1">
    <source>
        <dbReference type="SAM" id="MobiDB-lite"/>
    </source>
</evidence>
<accession>K0SG92</accession>
<feature type="region of interest" description="Disordered" evidence="1">
    <location>
        <begin position="106"/>
        <end position="164"/>
    </location>
</feature>
<evidence type="ECO:0000313" key="3">
    <source>
        <dbReference type="Proteomes" id="UP000266841"/>
    </source>
</evidence>
<gene>
    <name evidence="2" type="ORF">THAOC_14044</name>
</gene>
<dbReference type="Proteomes" id="UP000266841">
    <property type="component" value="Unassembled WGS sequence"/>
</dbReference>
<sequence>VACWDGDTLNLKPPAAAGLSSSLSVGVAVTAGRNDASKANRGASSVADEAFPRPPSSSLPALALAAAALPNTNMLGVVASSLCAAAPVAPCFLGAAAAAARKLAAGQRTPVQGEAEVKVDASGRGSSGDRGEKPAQARRRGRARPRTSLATEGGRAPSLSPQDA</sequence>
<name>K0SG92_THAOC</name>
<protein>
    <submittedName>
        <fullName evidence="2">Uncharacterized protein</fullName>
    </submittedName>
</protein>
<feature type="compositionally biased region" description="Basic residues" evidence="1">
    <location>
        <begin position="136"/>
        <end position="145"/>
    </location>
</feature>
<dbReference type="AlphaFoldDB" id="K0SG92"/>
<feature type="non-terminal residue" evidence="2">
    <location>
        <position position="1"/>
    </location>
</feature>
<feature type="compositionally biased region" description="Basic and acidic residues" evidence="1">
    <location>
        <begin position="115"/>
        <end position="135"/>
    </location>
</feature>
<proteinExistence type="predicted"/>
<organism evidence="2 3">
    <name type="scientific">Thalassiosira oceanica</name>
    <name type="common">Marine diatom</name>
    <dbReference type="NCBI Taxonomy" id="159749"/>
    <lineage>
        <taxon>Eukaryota</taxon>
        <taxon>Sar</taxon>
        <taxon>Stramenopiles</taxon>
        <taxon>Ochrophyta</taxon>
        <taxon>Bacillariophyta</taxon>
        <taxon>Coscinodiscophyceae</taxon>
        <taxon>Thalassiosirophycidae</taxon>
        <taxon>Thalassiosirales</taxon>
        <taxon>Thalassiosiraceae</taxon>
        <taxon>Thalassiosira</taxon>
    </lineage>
</organism>